<dbReference type="SUPFAM" id="SSF49899">
    <property type="entry name" value="Concanavalin A-like lectins/glucanases"/>
    <property type="match status" value="1"/>
</dbReference>
<keyword evidence="11" id="KW-1185">Reference proteome</keyword>
<feature type="signal peptide" evidence="7">
    <location>
        <begin position="1"/>
        <end position="24"/>
    </location>
</feature>
<dbReference type="EMBL" id="VMHK01000001">
    <property type="protein sequence ID" value="TSJ84408.1"/>
    <property type="molecule type" value="Genomic_DNA"/>
</dbReference>
<keyword evidence="6" id="KW-1133">Transmembrane helix</keyword>
<comment type="caution">
    <text evidence="10">The sequence shown here is derived from an EMBL/GenBank/DDBJ whole genome shotgun (WGS) entry which is preliminary data.</text>
</comment>
<dbReference type="InterPro" id="IPR006710">
    <property type="entry name" value="Glyco_hydro_43"/>
</dbReference>
<feature type="region of interest" description="Disordered" evidence="5">
    <location>
        <begin position="1181"/>
        <end position="1204"/>
    </location>
</feature>
<dbReference type="PANTHER" id="PTHR43817">
    <property type="entry name" value="GLYCOSYL HYDROLASE"/>
    <property type="match status" value="1"/>
</dbReference>
<evidence type="ECO:0000256" key="2">
    <source>
        <dbReference type="ARBA" id="ARBA00022729"/>
    </source>
</evidence>
<dbReference type="SUPFAM" id="SSF75005">
    <property type="entry name" value="Arabinanase/levansucrase/invertase"/>
    <property type="match status" value="1"/>
</dbReference>
<dbReference type="GO" id="GO:0004553">
    <property type="term" value="F:hydrolase activity, hydrolyzing O-glycosyl compounds"/>
    <property type="evidence" value="ECO:0007669"/>
    <property type="project" value="InterPro"/>
</dbReference>
<evidence type="ECO:0000256" key="3">
    <source>
        <dbReference type="ARBA" id="ARBA00022801"/>
    </source>
</evidence>
<keyword evidence="6" id="KW-0472">Membrane</keyword>
<feature type="domain" description="Bacterial Ig-like" evidence="8">
    <location>
        <begin position="660"/>
        <end position="713"/>
    </location>
</feature>
<evidence type="ECO:0000259" key="8">
    <source>
        <dbReference type="Pfam" id="PF07532"/>
    </source>
</evidence>
<protein>
    <submittedName>
        <fullName evidence="10">Family 43 glycosylhydrolase</fullName>
    </submittedName>
</protein>
<organism evidence="10 11">
    <name type="scientific">Bifidobacterium apousia</name>
    <dbReference type="NCBI Taxonomy" id="2750996"/>
    <lineage>
        <taxon>Bacteria</taxon>
        <taxon>Bacillati</taxon>
        <taxon>Actinomycetota</taxon>
        <taxon>Actinomycetes</taxon>
        <taxon>Bifidobacteriales</taxon>
        <taxon>Bifidobacteriaceae</taxon>
        <taxon>Bifidobacterium</taxon>
    </lineage>
</organism>
<reference evidence="10 11" key="1">
    <citation type="submission" date="2019-07" db="EMBL/GenBank/DDBJ databases">
        <title>Bifidobacterium asteroides genomes.</title>
        <authorList>
            <person name="Zheng H."/>
        </authorList>
    </citation>
    <scope>NUCLEOTIDE SEQUENCE [LARGE SCALE GENOMIC DNA]</scope>
    <source>
        <strain evidence="10 11">W8102</strain>
    </source>
</reference>
<feature type="chain" id="PRO_5038950222" evidence="7">
    <location>
        <begin position="25"/>
        <end position="1242"/>
    </location>
</feature>
<dbReference type="Gene3D" id="1.20.1270.90">
    <property type="entry name" value="AF1782-like"/>
    <property type="match status" value="1"/>
</dbReference>
<dbReference type="AlphaFoldDB" id="A0A556R686"/>
<dbReference type="Pfam" id="PF04616">
    <property type="entry name" value="Glyco_hydro_43"/>
    <property type="match status" value="1"/>
</dbReference>
<dbReference type="Gene3D" id="2.60.120.200">
    <property type="match status" value="1"/>
</dbReference>
<evidence type="ECO:0000256" key="1">
    <source>
        <dbReference type="ARBA" id="ARBA00009865"/>
    </source>
</evidence>
<feature type="transmembrane region" description="Helical" evidence="6">
    <location>
        <begin position="1212"/>
        <end position="1233"/>
    </location>
</feature>
<evidence type="ECO:0000313" key="11">
    <source>
        <dbReference type="Proteomes" id="UP000316508"/>
    </source>
</evidence>
<dbReference type="PANTHER" id="PTHR43817:SF1">
    <property type="entry name" value="HYDROLASE, FAMILY 43, PUTATIVE (AFU_ORTHOLOGUE AFUA_3G01660)-RELATED"/>
    <property type="match status" value="1"/>
</dbReference>
<dbReference type="GO" id="GO:0005975">
    <property type="term" value="P:carbohydrate metabolic process"/>
    <property type="evidence" value="ECO:0007669"/>
    <property type="project" value="InterPro"/>
</dbReference>
<evidence type="ECO:0000256" key="5">
    <source>
        <dbReference type="SAM" id="MobiDB-lite"/>
    </source>
</evidence>
<dbReference type="Pfam" id="PF07532">
    <property type="entry name" value="Big_4"/>
    <property type="match status" value="1"/>
</dbReference>
<comment type="similarity">
    <text evidence="1">Belongs to the glycosyl hydrolase 43 family.</text>
</comment>
<dbReference type="InterPro" id="IPR046780">
    <property type="entry name" value="aBig_2"/>
</dbReference>
<accession>A0A556R686</accession>
<dbReference type="InterPro" id="IPR013320">
    <property type="entry name" value="ConA-like_dom_sf"/>
</dbReference>
<dbReference type="Pfam" id="PF13385">
    <property type="entry name" value="Laminin_G_3"/>
    <property type="match status" value="1"/>
</dbReference>
<dbReference type="Pfam" id="PF20578">
    <property type="entry name" value="aBig_2"/>
    <property type="match status" value="1"/>
</dbReference>
<keyword evidence="6" id="KW-0812">Transmembrane</keyword>
<feature type="domain" description="Atrophied bacterial Ig" evidence="9">
    <location>
        <begin position="278"/>
        <end position="338"/>
    </location>
</feature>
<dbReference type="InterPro" id="IPR011081">
    <property type="entry name" value="Big_4"/>
</dbReference>
<evidence type="ECO:0000259" key="9">
    <source>
        <dbReference type="Pfam" id="PF20578"/>
    </source>
</evidence>
<dbReference type="Proteomes" id="UP000316508">
    <property type="component" value="Unassembled WGS sequence"/>
</dbReference>
<sequence>MIAWMMAIPTALAGLAFIPAAAGAVETLPTDDLLAEYSFASKPSDGHTVANTAPGSAFGQAQVQNPGDDLWKDESLVLSGGDWGGGGSWVRLPADLLSGKSSATVQMEVKADPDMLKNFHFMWNIGNASNQEYLFSSLNCAFGRQPLVGIKAKGIEHLVQSGSCAVRADQWMSVTATLDGSDGMARLYVDGEEVASGKVPVTTADIGDQSLNTIGHSPWKDVNFKGQVANFRVYGRALDAGQVRSISTVDANIHRSELVDGRIDALGFHDQSVDGNYLALPTAGGTVTWSSSDPSVITDTGMVNQPPSGAQDQTVTMTATTTVRGLTGSKSYRITVKPSTKTKAQRLQEAADGYVIPPLIASGTKLPVAPDHTTLQLQAASGISIHDGGLVSIAGDKPVSGRITARITAAGVADPIVKDFEVKILPKSKASTLLAYDRNATSADTANNGDIAHSMHLALKDEASGRYQPYNGNYGIFFPLGYASQPVNQNTRDYARSLKDPAIFMMGDGSYGILSVRTNRGTDVPDSPGHLLFARSPDLLAYEESPNSAGLIDLGETNGVNSPYGVYDTASKTTMIGWHDDNGVPKYTSFAELKDKDSVHGPVHVGRFATVGGSQPASGVQGIDDYRHGSSMVIDQDRVKALQTRFGRLTNTGVDSFKDITVTKGSSANGLKLPKTARLTYSDGSTGSLPIRDWDTSHLDLNKVGEYEVTGTIGQTSYKVPFAEERADPSIYKWQWKRQVDGHDRVDTKYLMIATNDIEGDCTWQHGSPHMPLRMADAIADLADTPGQDSGLIDANGYNAKEHIILKAGDPDAEGQPIMHSFWAPEIHEINGRLTVLFMAGYGNQWTNGKAVYMQLKQDAGGHDLDPTVASSWERPRAVTRSDGRPLALAADGSVGMSLDMSYFQDQKGQSYYVWQQLGATYLARMNPADPAHVTTDPVRIVAPDYAWNATIAEGPNVTLHQGKLYLMYSGSSVGKTYTTGMAVADGSGNTDLTDPASWSNLNYPIQNSGIFNGRWQLGTGHGMWSEDEDGNQIYVFHAYANKTDGYRNYSGRDTFVRRVHWAADGLPVLDMDANEELAHPDVKVRVKVVDSVVKVDKSGLSAALKKADGLDQGKYESGSWLAFAAARTQAQAVYDDPNADQAAVDQALKGLQEAIKALVPLSRPDGNGMQGGSLGQGTSLISADVSGHGRHDPGRDASVGGGGLSSTGTDVVGVSLAALLMVSLALMVAIPVRKSMSSSLT</sequence>
<evidence type="ECO:0000256" key="4">
    <source>
        <dbReference type="ARBA" id="ARBA00023295"/>
    </source>
</evidence>
<dbReference type="InterPro" id="IPR023296">
    <property type="entry name" value="Glyco_hydro_beta-prop_sf"/>
</dbReference>
<evidence type="ECO:0000256" key="7">
    <source>
        <dbReference type="SAM" id="SignalP"/>
    </source>
</evidence>
<evidence type="ECO:0000256" key="6">
    <source>
        <dbReference type="SAM" id="Phobius"/>
    </source>
</evidence>
<gene>
    <name evidence="10" type="ORF">FPK30_00345</name>
</gene>
<evidence type="ECO:0000313" key="10">
    <source>
        <dbReference type="EMBL" id="TSJ84408.1"/>
    </source>
</evidence>
<keyword evidence="3 10" id="KW-0378">Hydrolase</keyword>
<keyword evidence="2 7" id="KW-0732">Signal</keyword>
<name>A0A556R686_9BIFI</name>
<dbReference type="Pfam" id="PF07554">
    <property type="entry name" value="FIVAR"/>
    <property type="match status" value="1"/>
</dbReference>
<proteinExistence type="inferred from homology"/>
<keyword evidence="4" id="KW-0326">Glycosidase</keyword>
<dbReference type="Gene3D" id="2.115.10.20">
    <property type="entry name" value="Glycosyl hydrolase domain, family 43"/>
    <property type="match status" value="1"/>
</dbReference>